<protein>
    <submittedName>
        <fullName evidence="1">Isocitrate lyase/phosphoenolpyruvate mutase family protein</fullName>
    </submittedName>
</protein>
<reference evidence="1 2" key="1">
    <citation type="submission" date="2022-06" db="EMBL/GenBank/DDBJ databases">
        <title>Draft genome sequence of type strain Streptomyces rubrisoli DSM 42083.</title>
        <authorList>
            <person name="Duangmal K."/>
            <person name="Klaysubun C."/>
        </authorList>
    </citation>
    <scope>NUCLEOTIDE SEQUENCE [LARGE SCALE GENOMIC DNA]</scope>
    <source>
        <strain evidence="1 2">DSM 42083</strain>
    </source>
</reference>
<dbReference type="InterPro" id="IPR039556">
    <property type="entry name" value="ICL/PEPM"/>
</dbReference>
<dbReference type="SUPFAM" id="SSF51621">
    <property type="entry name" value="Phosphoenolpyruvate/pyruvate domain"/>
    <property type="match status" value="1"/>
</dbReference>
<proteinExistence type="predicted"/>
<evidence type="ECO:0000313" key="2">
    <source>
        <dbReference type="Proteomes" id="UP001206206"/>
    </source>
</evidence>
<dbReference type="EMBL" id="JANFNH010000001">
    <property type="protein sequence ID" value="MCQ4040461.1"/>
    <property type="molecule type" value="Genomic_DNA"/>
</dbReference>
<sequence length="277" mass="28585">MAVDARTKEKARRFRELALESVLVLPNAWDAASAAVIAEAGARAIATSSAAMAWSLGRGDGQKMSREEMARAAARVVAAVELPVTVDAEAGYGPTEEDAVATATAVIAAGAIGLNLEDSTVPRGPLFTVERQSARIRAARAAAVEAGLPELVINARTDVYLSQTGAAEYRLGEALDRAVAYAEAGADSFFVPALLDLDTLRELAEASPLPLNALAMPGGPSVAELAQAGVRRISLGAGVARAAYSAAREAALELLNEGTFKGLEGTLEASHLNSLFS</sequence>
<dbReference type="Proteomes" id="UP001206206">
    <property type="component" value="Unassembled WGS sequence"/>
</dbReference>
<keyword evidence="2" id="KW-1185">Reference proteome</keyword>
<keyword evidence="1" id="KW-0456">Lyase</keyword>
<dbReference type="CDD" id="cd00377">
    <property type="entry name" value="ICL_PEPM"/>
    <property type="match status" value="1"/>
</dbReference>
<dbReference type="InterPro" id="IPR040442">
    <property type="entry name" value="Pyrv_kinase-like_dom_sf"/>
</dbReference>
<gene>
    <name evidence="1" type="ORF">NON19_00115</name>
</gene>
<dbReference type="Gene3D" id="3.20.20.60">
    <property type="entry name" value="Phosphoenolpyruvate-binding domains"/>
    <property type="match status" value="1"/>
</dbReference>
<evidence type="ECO:0000313" key="1">
    <source>
        <dbReference type="EMBL" id="MCQ4040461.1"/>
    </source>
</evidence>
<dbReference type="PANTHER" id="PTHR42905:SF16">
    <property type="entry name" value="CARBOXYPHOSPHONOENOLPYRUVATE PHOSPHONOMUTASE-LIKE PROTEIN (AFU_ORTHOLOGUE AFUA_5G07230)"/>
    <property type="match status" value="1"/>
</dbReference>
<dbReference type="Pfam" id="PF13714">
    <property type="entry name" value="PEP_mutase"/>
    <property type="match status" value="1"/>
</dbReference>
<comment type="caution">
    <text evidence="1">The sequence shown here is derived from an EMBL/GenBank/DDBJ whole genome shotgun (WGS) entry which is preliminary data.</text>
</comment>
<organism evidence="1 2">
    <name type="scientific">Streptantibioticus rubrisoli</name>
    <dbReference type="NCBI Taxonomy" id="1387313"/>
    <lineage>
        <taxon>Bacteria</taxon>
        <taxon>Bacillati</taxon>
        <taxon>Actinomycetota</taxon>
        <taxon>Actinomycetes</taxon>
        <taxon>Kitasatosporales</taxon>
        <taxon>Streptomycetaceae</taxon>
        <taxon>Streptantibioticus</taxon>
    </lineage>
</organism>
<dbReference type="Gene3D" id="6.10.250.2750">
    <property type="match status" value="1"/>
</dbReference>
<dbReference type="InterPro" id="IPR015813">
    <property type="entry name" value="Pyrv/PenolPyrv_kinase-like_dom"/>
</dbReference>
<dbReference type="PANTHER" id="PTHR42905">
    <property type="entry name" value="PHOSPHOENOLPYRUVATE CARBOXYLASE"/>
    <property type="match status" value="1"/>
</dbReference>
<dbReference type="RefSeq" id="WP_255924412.1">
    <property type="nucleotide sequence ID" value="NZ_JANFNH010000001.1"/>
</dbReference>
<name>A0ABT1P522_9ACTN</name>
<accession>A0ABT1P522</accession>
<dbReference type="GO" id="GO:0016829">
    <property type="term" value="F:lyase activity"/>
    <property type="evidence" value="ECO:0007669"/>
    <property type="project" value="UniProtKB-KW"/>
</dbReference>